<sequence length="232" mass="24842">MATTVTAGPITIINSFITQPHTASAASPARPQPLEKFYKGEPLALGITQILVGAMQVAVGVIMAMVNSYLWIMALSVYVPIWSGLLYIISGSLSVAAAKNPKIPLVKGSLGMNIISSVLAGCAMILYLVSLLESRYQSRCDWYPEECTTYKGAMAFMVVLLLFTFLEFCVSISTAAFGCKTICRNSYSEVSVVIYQNVVPADNPTAATNARIDAVACTPPPYKDLATPRAVP</sequence>
<keyword evidence="3 6" id="KW-0812">Transmembrane</keyword>
<evidence type="ECO:0000256" key="4">
    <source>
        <dbReference type="ARBA" id="ARBA00022989"/>
    </source>
</evidence>
<dbReference type="PANTHER" id="PTHR23320:SF128">
    <property type="entry name" value="MEMBRANE-SPANNING 4-DOMAINS SUBFAMILY A MEMBER 4A"/>
    <property type="match status" value="1"/>
</dbReference>
<dbReference type="AlphaFoldDB" id="A0A8T1SAY1"/>
<dbReference type="OrthoDB" id="10071849at2759"/>
<organism evidence="7 8">
    <name type="scientific">Chelydra serpentina</name>
    <name type="common">Snapping turtle</name>
    <name type="synonym">Testudo serpentina</name>
    <dbReference type="NCBI Taxonomy" id="8475"/>
    <lineage>
        <taxon>Eukaryota</taxon>
        <taxon>Metazoa</taxon>
        <taxon>Chordata</taxon>
        <taxon>Craniata</taxon>
        <taxon>Vertebrata</taxon>
        <taxon>Euteleostomi</taxon>
        <taxon>Archelosauria</taxon>
        <taxon>Testudinata</taxon>
        <taxon>Testudines</taxon>
        <taxon>Cryptodira</taxon>
        <taxon>Durocryptodira</taxon>
        <taxon>Americhelydia</taxon>
        <taxon>Chelydroidea</taxon>
        <taxon>Chelydridae</taxon>
        <taxon>Chelydra</taxon>
    </lineage>
</organism>
<protein>
    <submittedName>
        <fullName evidence="7">Membrane spanning 4-domains A4A</fullName>
    </submittedName>
</protein>
<feature type="transmembrane region" description="Helical" evidence="6">
    <location>
        <begin position="110"/>
        <end position="132"/>
    </location>
</feature>
<dbReference type="EMBL" id="JAHGAV010000345">
    <property type="protein sequence ID" value="KAG6926096.1"/>
    <property type="molecule type" value="Genomic_DNA"/>
</dbReference>
<evidence type="ECO:0000256" key="1">
    <source>
        <dbReference type="ARBA" id="ARBA00004141"/>
    </source>
</evidence>
<dbReference type="Proteomes" id="UP000765507">
    <property type="component" value="Unassembled WGS sequence"/>
</dbReference>
<proteinExistence type="inferred from homology"/>
<evidence type="ECO:0000256" key="5">
    <source>
        <dbReference type="ARBA" id="ARBA00023136"/>
    </source>
</evidence>
<keyword evidence="5 6" id="KW-0472">Membrane</keyword>
<feature type="transmembrane region" description="Helical" evidence="6">
    <location>
        <begin position="69"/>
        <end position="89"/>
    </location>
</feature>
<evidence type="ECO:0000313" key="8">
    <source>
        <dbReference type="Proteomes" id="UP000765507"/>
    </source>
</evidence>
<dbReference type="PANTHER" id="PTHR23320">
    <property type="entry name" value="MEMBRANE-SPANNING 4-DOMAINS SUBFAMILY A MS4A -RELATED"/>
    <property type="match status" value="1"/>
</dbReference>
<dbReference type="GO" id="GO:0016020">
    <property type="term" value="C:membrane"/>
    <property type="evidence" value="ECO:0007669"/>
    <property type="project" value="UniProtKB-SubCell"/>
</dbReference>
<keyword evidence="8" id="KW-1185">Reference proteome</keyword>
<accession>A0A8T1SAY1</accession>
<name>A0A8T1SAY1_CHESE</name>
<reference evidence="7 8" key="1">
    <citation type="journal article" date="2020" name="G3 (Bethesda)">
        <title>Draft Genome of the Common Snapping Turtle, Chelydra serpentina, a Model for Phenotypic Plasticity in Reptiles.</title>
        <authorList>
            <person name="Das D."/>
            <person name="Singh S.K."/>
            <person name="Bierstedt J."/>
            <person name="Erickson A."/>
            <person name="Galli G.L.J."/>
            <person name="Crossley D.A. 2nd"/>
            <person name="Rhen T."/>
        </authorList>
    </citation>
    <scope>NUCLEOTIDE SEQUENCE [LARGE SCALE GENOMIC DNA]</scope>
    <source>
        <strain evidence="7">KW</strain>
    </source>
</reference>
<dbReference type="Pfam" id="PF04103">
    <property type="entry name" value="CD20"/>
    <property type="match status" value="1"/>
</dbReference>
<keyword evidence="4 6" id="KW-1133">Transmembrane helix</keyword>
<evidence type="ECO:0000256" key="6">
    <source>
        <dbReference type="SAM" id="Phobius"/>
    </source>
</evidence>
<dbReference type="InterPro" id="IPR030417">
    <property type="entry name" value="MS4A"/>
</dbReference>
<feature type="transmembrane region" description="Helical" evidence="6">
    <location>
        <begin position="152"/>
        <end position="177"/>
    </location>
</feature>
<feature type="transmembrane region" description="Helical" evidence="6">
    <location>
        <begin position="43"/>
        <end position="63"/>
    </location>
</feature>
<evidence type="ECO:0000256" key="3">
    <source>
        <dbReference type="ARBA" id="ARBA00022692"/>
    </source>
</evidence>
<dbReference type="InterPro" id="IPR007237">
    <property type="entry name" value="CD20-like"/>
</dbReference>
<gene>
    <name evidence="7" type="ORF">G0U57_012765</name>
</gene>
<comment type="caution">
    <text evidence="7">The sequence shown here is derived from an EMBL/GenBank/DDBJ whole genome shotgun (WGS) entry which is preliminary data.</text>
</comment>
<evidence type="ECO:0000313" key="7">
    <source>
        <dbReference type="EMBL" id="KAG6926096.1"/>
    </source>
</evidence>
<comment type="similarity">
    <text evidence="2">Belongs to the MS4A family.</text>
</comment>
<evidence type="ECO:0000256" key="2">
    <source>
        <dbReference type="ARBA" id="ARBA00009565"/>
    </source>
</evidence>
<comment type="subcellular location">
    <subcellularLocation>
        <location evidence="1">Membrane</location>
        <topology evidence="1">Multi-pass membrane protein</topology>
    </subcellularLocation>
</comment>